<accession>A0A975AH36</accession>
<dbReference type="InterPro" id="IPR004358">
    <property type="entry name" value="Sig_transdc_His_kin-like_C"/>
</dbReference>
<keyword evidence="7 17" id="KW-0418">Kinase</keyword>
<dbReference type="CDD" id="cd06225">
    <property type="entry name" value="HAMP"/>
    <property type="match status" value="1"/>
</dbReference>
<evidence type="ECO:0000256" key="4">
    <source>
        <dbReference type="ARBA" id="ARBA00022553"/>
    </source>
</evidence>
<dbReference type="Pfam" id="PF00672">
    <property type="entry name" value="HAMP"/>
    <property type="match status" value="1"/>
</dbReference>
<feature type="transmembrane region" description="Helical" evidence="14">
    <location>
        <begin position="12"/>
        <end position="37"/>
    </location>
</feature>
<reference evidence="17" key="1">
    <citation type="submission" date="2021-03" db="EMBL/GenBank/DDBJ databases">
        <title>Alkalibacter marinus sp. nov., isolated from tidal flat sediment.</title>
        <authorList>
            <person name="Namirimu T."/>
            <person name="Yang J.-A."/>
            <person name="Yang S.-H."/>
            <person name="Kim Y.-J."/>
            <person name="Kwon K.K."/>
        </authorList>
    </citation>
    <scope>NUCLEOTIDE SEQUENCE</scope>
    <source>
        <strain evidence="17">ES005</strain>
    </source>
</reference>
<dbReference type="InterPro" id="IPR003660">
    <property type="entry name" value="HAMP_dom"/>
</dbReference>
<dbReference type="Gene3D" id="3.30.565.10">
    <property type="entry name" value="Histidine kinase-like ATPase, C-terminal domain"/>
    <property type="match status" value="1"/>
</dbReference>
<keyword evidence="4" id="KW-0597">Phosphoprotein</keyword>
<feature type="domain" description="Histidine kinase" evidence="15">
    <location>
        <begin position="143"/>
        <end position="354"/>
    </location>
</feature>
<dbReference type="SUPFAM" id="SSF47384">
    <property type="entry name" value="Homodimeric domain of signal transducing histidine kinase"/>
    <property type="match status" value="1"/>
</dbReference>
<dbReference type="InterPro" id="IPR003594">
    <property type="entry name" value="HATPase_dom"/>
</dbReference>
<dbReference type="InterPro" id="IPR050398">
    <property type="entry name" value="HssS/ArlS-like"/>
</dbReference>
<protein>
    <recommendedName>
        <fullName evidence="13">Heme sensor protein HssS</fullName>
        <ecNumber evidence="3">2.7.13.3</ecNumber>
    </recommendedName>
</protein>
<dbReference type="PROSITE" id="PS50109">
    <property type="entry name" value="HIS_KIN"/>
    <property type="match status" value="1"/>
</dbReference>
<dbReference type="EMBL" id="CP071444">
    <property type="protein sequence ID" value="QSX08032.1"/>
    <property type="molecule type" value="Genomic_DNA"/>
</dbReference>
<dbReference type="SUPFAM" id="SSF55874">
    <property type="entry name" value="ATPase domain of HSP90 chaperone/DNA topoisomerase II/histidine kinase"/>
    <property type="match status" value="1"/>
</dbReference>
<dbReference type="GO" id="GO:0005886">
    <property type="term" value="C:plasma membrane"/>
    <property type="evidence" value="ECO:0007669"/>
    <property type="project" value="TreeGrafter"/>
</dbReference>
<proteinExistence type="predicted"/>
<dbReference type="SUPFAM" id="SSF158472">
    <property type="entry name" value="HAMP domain-like"/>
    <property type="match status" value="1"/>
</dbReference>
<dbReference type="AlphaFoldDB" id="A0A975AH36"/>
<dbReference type="CDD" id="cd00082">
    <property type="entry name" value="HisKA"/>
    <property type="match status" value="1"/>
</dbReference>
<evidence type="ECO:0000256" key="13">
    <source>
        <dbReference type="ARBA" id="ARBA00040841"/>
    </source>
</evidence>
<comment type="catalytic activity">
    <reaction evidence="1">
        <text>ATP + protein L-histidine = ADP + protein N-phospho-L-histidine.</text>
        <dbReference type="EC" id="2.7.13.3"/>
    </reaction>
</comment>
<dbReference type="InterPro" id="IPR036890">
    <property type="entry name" value="HATPase_C_sf"/>
</dbReference>
<dbReference type="SMART" id="SM00388">
    <property type="entry name" value="HisKA"/>
    <property type="match status" value="1"/>
</dbReference>
<dbReference type="FunFam" id="3.30.565.10:FF:000006">
    <property type="entry name" value="Sensor histidine kinase WalK"/>
    <property type="match status" value="1"/>
</dbReference>
<evidence type="ECO:0000256" key="3">
    <source>
        <dbReference type="ARBA" id="ARBA00012438"/>
    </source>
</evidence>
<evidence type="ECO:0000256" key="7">
    <source>
        <dbReference type="ARBA" id="ARBA00022777"/>
    </source>
</evidence>
<gene>
    <name evidence="17" type="ORF">J0B03_09500</name>
</gene>
<evidence type="ECO:0000256" key="1">
    <source>
        <dbReference type="ARBA" id="ARBA00000085"/>
    </source>
</evidence>
<dbReference type="FunFam" id="1.10.287.130:FF:000001">
    <property type="entry name" value="Two-component sensor histidine kinase"/>
    <property type="match status" value="1"/>
</dbReference>
<evidence type="ECO:0000259" key="16">
    <source>
        <dbReference type="PROSITE" id="PS50885"/>
    </source>
</evidence>
<evidence type="ECO:0000256" key="6">
    <source>
        <dbReference type="ARBA" id="ARBA00022692"/>
    </source>
</evidence>
<dbReference type="Gene3D" id="1.10.287.130">
    <property type="match status" value="1"/>
</dbReference>
<keyword evidence="8 14" id="KW-1133">Transmembrane helix</keyword>
<dbReference type="CDD" id="cd00075">
    <property type="entry name" value="HATPase"/>
    <property type="match status" value="1"/>
</dbReference>
<evidence type="ECO:0000256" key="5">
    <source>
        <dbReference type="ARBA" id="ARBA00022679"/>
    </source>
</evidence>
<keyword evidence="18" id="KW-1185">Reference proteome</keyword>
<evidence type="ECO:0000256" key="14">
    <source>
        <dbReference type="SAM" id="Phobius"/>
    </source>
</evidence>
<feature type="domain" description="HAMP" evidence="16">
    <location>
        <begin position="83"/>
        <end position="135"/>
    </location>
</feature>
<keyword evidence="6 14" id="KW-0812">Transmembrane</keyword>
<dbReference type="InterPro" id="IPR005467">
    <property type="entry name" value="His_kinase_dom"/>
</dbReference>
<name>A0A975AH36_9FIRM</name>
<dbReference type="InterPro" id="IPR036097">
    <property type="entry name" value="HisK_dim/P_sf"/>
</dbReference>
<dbReference type="InterPro" id="IPR003661">
    <property type="entry name" value="HisK_dim/P_dom"/>
</dbReference>
<evidence type="ECO:0000259" key="15">
    <source>
        <dbReference type="PROSITE" id="PS50109"/>
    </source>
</evidence>
<dbReference type="PANTHER" id="PTHR45528:SF11">
    <property type="entry name" value="HISTIDINE KINASE"/>
    <property type="match status" value="1"/>
</dbReference>
<comment type="subcellular location">
    <subcellularLocation>
        <location evidence="2">Membrane</location>
        <topology evidence="2">Multi-pass membrane protein</topology>
    </subcellularLocation>
</comment>
<keyword evidence="10" id="KW-0843">Virulence</keyword>
<keyword evidence="9" id="KW-0902">Two-component regulatory system</keyword>
<dbReference type="SMART" id="SM00387">
    <property type="entry name" value="HATPase_c"/>
    <property type="match status" value="1"/>
</dbReference>
<dbReference type="Gene3D" id="6.10.340.10">
    <property type="match status" value="1"/>
</dbReference>
<dbReference type="Pfam" id="PF00512">
    <property type="entry name" value="HisKA"/>
    <property type="match status" value="1"/>
</dbReference>
<feature type="transmembrane region" description="Helical" evidence="14">
    <location>
        <begin position="63"/>
        <end position="82"/>
    </location>
</feature>
<dbReference type="GO" id="GO:0000155">
    <property type="term" value="F:phosphorelay sensor kinase activity"/>
    <property type="evidence" value="ECO:0007669"/>
    <property type="project" value="InterPro"/>
</dbReference>
<dbReference type="EC" id="2.7.13.3" evidence="3"/>
<comment type="function">
    <text evidence="12">Member of the two-component regulatory system HssS/HssR involved in intracellular heme homeostasis and tempering of staphylococcal virulence. HssS functions as a heme sensor histidine kinase which is autophosphorylated at a histidine residue and transfers its phosphate group to an aspartate residue of HssR. HssR/HssS activates the expression of hrtAB, an efflux pump, in response to extracellular heme, hemin, hemoglobin or blood.</text>
</comment>
<dbReference type="PANTHER" id="PTHR45528">
    <property type="entry name" value="SENSOR HISTIDINE KINASE CPXA"/>
    <property type="match status" value="1"/>
</dbReference>
<sequence>MKRKFSFKSIYTKFTLIFLFVWWFMNTLTFTAIGLFMRSTTFNDLTMVHPVQFREFTDLRVKMNLVFLLSILIGSAIILLTVKRIVKPILQLSEASKEVAAGNFDVQMKVESRDEIGRLTEDFNLMVKELKDIEYLRTNFVSNVSHEFRTPITSIRGYAKLIKNKNLVKDKHDEYVDIIINESDRLSQLSSSLLTLSSLDSKAIPSQKTRFSLDEEIRQVILLLGPEWSKKELELDVDLDEITITGNRQLLYQVWLNLIQNAIKFSEQGGKLSVTLNKENGKVFFKTINTGPSLNKKELERIFERFYKGDSSRSAEGNGLGLAIVRKILDTQNGSITVENTDGLFTFTVELAEG</sequence>
<dbReference type="Pfam" id="PF02518">
    <property type="entry name" value="HATPase_c"/>
    <property type="match status" value="1"/>
</dbReference>
<evidence type="ECO:0000256" key="10">
    <source>
        <dbReference type="ARBA" id="ARBA00023026"/>
    </source>
</evidence>
<evidence type="ECO:0000256" key="8">
    <source>
        <dbReference type="ARBA" id="ARBA00022989"/>
    </source>
</evidence>
<organism evidence="17 18">
    <name type="scientific">Alkalibacter rhizosphaerae</name>
    <dbReference type="NCBI Taxonomy" id="2815577"/>
    <lineage>
        <taxon>Bacteria</taxon>
        <taxon>Bacillati</taxon>
        <taxon>Bacillota</taxon>
        <taxon>Clostridia</taxon>
        <taxon>Eubacteriales</taxon>
        <taxon>Eubacteriaceae</taxon>
        <taxon>Alkalibacter</taxon>
    </lineage>
</organism>
<dbReference type="SMART" id="SM00304">
    <property type="entry name" value="HAMP"/>
    <property type="match status" value="1"/>
</dbReference>
<dbReference type="PRINTS" id="PR00344">
    <property type="entry name" value="BCTRLSENSOR"/>
</dbReference>
<keyword evidence="11 14" id="KW-0472">Membrane</keyword>
<evidence type="ECO:0000256" key="12">
    <source>
        <dbReference type="ARBA" id="ARBA00037219"/>
    </source>
</evidence>
<evidence type="ECO:0000313" key="18">
    <source>
        <dbReference type="Proteomes" id="UP000663499"/>
    </source>
</evidence>
<evidence type="ECO:0000256" key="2">
    <source>
        <dbReference type="ARBA" id="ARBA00004141"/>
    </source>
</evidence>
<evidence type="ECO:0000256" key="11">
    <source>
        <dbReference type="ARBA" id="ARBA00023136"/>
    </source>
</evidence>
<evidence type="ECO:0000313" key="17">
    <source>
        <dbReference type="EMBL" id="QSX08032.1"/>
    </source>
</evidence>
<dbReference type="PROSITE" id="PS50885">
    <property type="entry name" value="HAMP"/>
    <property type="match status" value="1"/>
</dbReference>
<dbReference type="KEGG" id="alka:J0B03_09500"/>
<keyword evidence="5" id="KW-0808">Transferase</keyword>
<dbReference type="Proteomes" id="UP000663499">
    <property type="component" value="Chromosome"/>
</dbReference>
<evidence type="ECO:0000256" key="9">
    <source>
        <dbReference type="ARBA" id="ARBA00023012"/>
    </source>
</evidence>